<dbReference type="RefSeq" id="WP_077024572.1">
    <property type="nucleotide sequence ID" value="NZ_CP017641.1"/>
</dbReference>
<dbReference type="KEGG" id="fmr:Fuma_02659"/>
<evidence type="ECO:0000259" key="3">
    <source>
        <dbReference type="PROSITE" id="PS50887"/>
    </source>
</evidence>
<keyword evidence="4" id="KW-0548">Nucleotidyltransferase</keyword>
<dbReference type="PANTHER" id="PTHR45138">
    <property type="entry name" value="REGULATORY COMPONENTS OF SENSORY TRANSDUCTION SYSTEM"/>
    <property type="match status" value="1"/>
</dbReference>
<dbReference type="OrthoDB" id="244535at2"/>
<name>A0A1P8WG60_9PLAN</name>
<feature type="domain" description="GGDEF" evidence="3">
    <location>
        <begin position="171"/>
        <end position="306"/>
    </location>
</feature>
<evidence type="ECO:0000313" key="5">
    <source>
        <dbReference type="Proteomes" id="UP000187735"/>
    </source>
</evidence>
<keyword evidence="5" id="KW-1185">Reference proteome</keyword>
<proteinExistence type="predicted"/>
<dbReference type="InterPro" id="IPR000160">
    <property type="entry name" value="GGDEF_dom"/>
</dbReference>
<protein>
    <recommendedName>
        <fullName evidence="1">diguanylate cyclase</fullName>
        <ecNumber evidence="1">2.7.7.65</ecNumber>
    </recommendedName>
</protein>
<dbReference type="Gene3D" id="3.30.70.270">
    <property type="match status" value="1"/>
</dbReference>
<organism evidence="4 5">
    <name type="scientific">Fuerstiella marisgermanici</name>
    <dbReference type="NCBI Taxonomy" id="1891926"/>
    <lineage>
        <taxon>Bacteria</taxon>
        <taxon>Pseudomonadati</taxon>
        <taxon>Planctomycetota</taxon>
        <taxon>Planctomycetia</taxon>
        <taxon>Planctomycetales</taxon>
        <taxon>Planctomycetaceae</taxon>
        <taxon>Fuerstiella</taxon>
    </lineage>
</organism>
<dbReference type="InterPro" id="IPR043128">
    <property type="entry name" value="Rev_trsase/Diguanyl_cyclase"/>
</dbReference>
<dbReference type="Proteomes" id="UP000187735">
    <property type="component" value="Chromosome"/>
</dbReference>
<dbReference type="GO" id="GO:0052621">
    <property type="term" value="F:diguanylate cyclase activity"/>
    <property type="evidence" value="ECO:0007669"/>
    <property type="project" value="UniProtKB-EC"/>
</dbReference>
<dbReference type="STRING" id="1891926.Fuma_02659"/>
<accession>A0A1P8WG60</accession>
<sequence>MNTPNNLRSADATIRVSSRASRDAPLMVHRETLLRDLPPPGNHEYVLVSDDNDRLIGIVPTREINRRLLASNPFERSRWVAMPIGAMSNLSLTDVSVENPTLERDELQCSAIREGDTLFGLAVNGDLFLSWRRMESLFSAALSDPLTSLMNRLAYERRLREEWDRSQRSNMSIGVVVVDLDDFKSVNDTYGHVVGDELLTLVGRKLEVAMRSYDVVARFGGDEFVALCLGCAPGDIEIPVSRLLNSIGEIALNVDGDRVHVEASVGAAVRHGGFSESLPEELFVAADNCLYEAKKSSRNAWRVEFGTGNEPTPEPIDCTEAITNEVAVAESAIAETTAAGNPTAPAPI</sequence>
<dbReference type="Pfam" id="PF00990">
    <property type="entry name" value="GGDEF"/>
    <property type="match status" value="1"/>
</dbReference>
<dbReference type="GO" id="GO:0005886">
    <property type="term" value="C:plasma membrane"/>
    <property type="evidence" value="ECO:0007669"/>
    <property type="project" value="TreeGrafter"/>
</dbReference>
<dbReference type="EC" id="2.7.7.65" evidence="1"/>
<dbReference type="NCBIfam" id="TIGR00254">
    <property type="entry name" value="GGDEF"/>
    <property type="match status" value="1"/>
</dbReference>
<gene>
    <name evidence="4" type="primary">adrA</name>
    <name evidence="4" type="ORF">Fuma_02659</name>
</gene>
<reference evidence="4 5" key="1">
    <citation type="journal article" date="2016" name="Front. Microbiol.">
        <title>Fuerstia marisgermanicae gen. nov., sp. nov., an Unusual Member of the Phylum Planctomycetes from the German Wadden Sea.</title>
        <authorList>
            <person name="Kohn T."/>
            <person name="Heuer A."/>
            <person name="Jogler M."/>
            <person name="Vollmers J."/>
            <person name="Boedeker C."/>
            <person name="Bunk B."/>
            <person name="Rast P."/>
            <person name="Borchert D."/>
            <person name="Glockner I."/>
            <person name="Freese H.M."/>
            <person name="Klenk H.P."/>
            <person name="Overmann J."/>
            <person name="Kaster A.K."/>
            <person name="Rohde M."/>
            <person name="Wiegand S."/>
            <person name="Jogler C."/>
        </authorList>
    </citation>
    <scope>NUCLEOTIDE SEQUENCE [LARGE SCALE GENOMIC DNA]</scope>
    <source>
        <strain evidence="4 5">NH11</strain>
    </source>
</reference>
<dbReference type="GO" id="GO:0043709">
    <property type="term" value="P:cell adhesion involved in single-species biofilm formation"/>
    <property type="evidence" value="ECO:0007669"/>
    <property type="project" value="TreeGrafter"/>
</dbReference>
<comment type="catalytic activity">
    <reaction evidence="2">
        <text>2 GTP = 3',3'-c-di-GMP + 2 diphosphate</text>
        <dbReference type="Rhea" id="RHEA:24898"/>
        <dbReference type="ChEBI" id="CHEBI:33019"/>
        <dbReference type="ChEBI" id="CHEBI:37565"/>
        <dbReference type="ChEBI" id="CHEBI:58805"/>
        <dbReference type="EC" id="2.7.7.65"/>
    </reaction>
</comment>
<evidence type="ECO:0000313" key="4">
    <source>
        <dbReference type="EMBL" id="APZ93045.1"/>
    </source>
</evidence>
<dbReference type="PANTHER" id="PTHR45138:SF9">
    <property type="entry name" value="DIGUANYLATE CYCLASE DGCM-RELATED"/>
    <property type="match status" value="1"/>
</dbReference>
<dbReference type="InterPro" id="IPR029787">
    <property type="entry name" value="Nucleotide_cyclase"/>
</dbReference>
<dbReference type="CDD" id="cd01949">
    <property type="entry name" value="GGDEF"/>
    <property type="match status" value="1"/>
</dbReference>
<dbReference type="AlphaFoldDB" id="A0A1P8WG60"/>
<dbReference type="SMART" id="SM00267">
    <property type="entry name" value="GGDEF"/>
    <property type="match status" value="1"/>
</dbReference>
<dbReference type="EMBL" id="CP017641">
    <property type="protein sequence ID" value="APZ93045.1"/>
    <property type="molecule type" value="Genomic_DNA"/>
</dbReference>
<dbReference type="InterPro" id="IPR050469">
    <property type="entry name" value="Diguanylate_Cyclase"/>
</dbReference>
<dbReference type="GO" id="GO:1902201">
    <property type="term" value="P:negative regulation of bacterial-type flagellum-dependent cell motility"/>
    <property type="evidence" value="ECO:0007669"/>
    <property type="project" value="TreeGrafter"/>
</dbReference>
<dbReference type="FunFam" id="3.30.70.270:FF:000001">
    <property type="entry name" value="Diguanylate cyclase domain protein"/>
    <property type="match status" value="1"/>
</dbReference>
<evidence type="ECO:0000256" key="2">
    <source>
        <dbReference type="ARBA" id="ARBA00034247"/>
    </source>
</evidence>
<dbReference type="SUPFAM" id="SSF55073">
    <property type="entry name" value="Nucleotide cyclase"/>
    <property type="match status" value="1"/>
</dbReference>
<evidence type="ECO:0000256" key="1">
    <source>
        <dbReference type="ARBA" id="ARBA00012528"/>
    </source>
</evidence>
<dbReference type="PROSITE" id="PS50887">
    <property type="entry name" value="GGDEF"/>
    <property type="match status" value="1"/>
</dbReference>
<keyword evidence="4" id="KW-0808">Transferase</keyword>